<keyword evidence="1" id="KW-0489">Methyltransferase</keyword>
<dbReference type="SUPFAM" id="SSF53335">
    <property type="entry name" value="S-adenosyl-L-methionine-dependent methyltransferases"/>
    <property type="match status" value="2"/>
</dbReference>
<proteinExistence type="predicted"/>
<keyword evidence="2" id="KW-0808">Transferase</keyword>
<sequence>MFNDAMESTNKFFIDAFVKHIKDDFKGVQSLVDLGGGTGALVTGIVENFPHIECTVVVCLSGFCMIGAMKIVSRYYGDKDAIPSTEAGGMVIVIENMIGSTSTKTCHESRLLSNMIMLTTFMTAERDKNEWQKLFADARFGSYQITHSIGFNSVIEIYP</sequence>
<evidence type="ECO:0000256" key="1">
    <source>
        <dbReference type="ARBA" id="ARBA00022603"/>
    </source>
</evidence>
<comment type="caution">
    <text evidence="5">The sequence shown here is derived from an EMBL/GenBank/DDBJ whole genome shotgun (WGS) entry which is preliminary data.</text>
</comment>
<organism evidence="5 6">
    <name type="scientific">Rhynchospora pubera</name>
    <dbReference type="NCBI Taxonomy" id="906938"/>
    <lineage>
        <taxon>Eukaryota</taxon>
        <taxon>Viridiplantae</taxon>
        <taxon>Streptophyta</taxon>
        <taxon>Embryophyta</taxon>
        <taxon>Tracheophyta</taxon>
        <taxon>Spermatophyta</taxon>
        <taxon>Magnoliopsida</taxon>
        <taxon>Liliopsida</taxon>
        <taxon>Poales</taxon>
        <taxon>Cyperaceae</taxon>
        <taxon>Cyperoideae</taxon>
        <taxon>Rhynchosporeae</taxon>
        <taxon>Rhynchospora</taxon>
    </lineage>
</organism>
<dbReference type="AlphaFoldDB" id="A0AAV8CR46"/>
<reference evidence="5" key="1">
    <citation type="submission" date="2022-08" db="EMBL/GenBank/DDBJ databases">
        <authorList>
            <person name="Marques A."/>
        </authorList>
    </citation>
    <scope>NUCLEOTIDE SEQUENCE</scope>
    <source>
        <strain evidence="5">RhyPub2mFocal</strain>
        <tissue evidence="5">Leaves</tissue>
    </source>
</reference>
<dbReference type="InterPro" id="IPR016461">
    <property type="entry name" value="COMT-like"/>
</dbReference>
<keyword evidence="6" id="KW-1185">Reference proteome</keyword>
<dbReference type="Gene3D" id="3.40.50.150">
    <property type="entry name" value="Vaccinia Virus protein VP39"/>
    <property type="match status" value="2"/>
</dbReference>
<accession>A0AAV8CR46</accession>
<evidence type="ECO:0000313" key="5">
    <source>
        <dbReference type="EMBL" id="KAJ4757488.1"/>
    </source>
</evidence>
<dbReference type="InterPro" id="IPR001077">
    <property type="entry name" value="COMT_C"/>
</dbReference>
<keyword evidence="3" id="KW-0949">S-adenosyl-L-methionine</keyword>
<evidence type="ECO:0000313" key="6">
    <source>
        <dbReference type="Proteomes" id="UP001140206"/>
    </source>
</evidence>
<evidence type="ECO:0000256" key="2">
    <source>
        <dbReference type="ARBA" id="ARBA00022679"/>
    </source>
</evidence>
<evidence type="ECO:0000256" key="3">
    <source>
        <dbReference type="ARBA" id="ARBA00022691"/>
    </source>
</evidence>
<dbReference type="Proteomes" id="UP001140206">
    <property type="component" value="Chromosome 4"/>
</dbReference>
<name>A0AAV8CR46_9POAL</name>
<protein>
    <submittedName>
        <fullName evidence="5">O-methyltransferase family protein</fullName>
    </submittedName>
</protein>
<dbReference type="GO" id="GO:0008171">
    <property type="term" value="F:O-methyltransferase activity"/>
    <property type="evidence" value="ECO:0007669"/>
    <property type="project" value="InterPro"/>
</dbReference>
<feature type="domain" description="O-methyltransferase C-terminal" evidence="4">
    <location>
        <begin position="80"/>
        <end position="140"/>
    </location>
</feature>
<dbReference type="GO" id="GO:0032259">
    <property type="term" value="P:methylation"/>
    <property type="evidence" value="ECO:0007669"/>
    <property type="project" value="UniProtKB-KW"/>
</dbReference>
<evidence type="ECO:0000259" key="4">
    <source>
        <dbReference type="Pfam" id="PF00891"/>
    </source>
</evidence>
<feature type="domain" description="O-methyltransferase C-terminal" evidence="4">
    <location>
        <begin position="2"/>
        <end position="56"/>
    </location>
</feature>
<dbReference type="EMBL" id="JAMFTS010000004">
    <property type="protein sequence ID" value="KAJ4757488.1"/>
    <property type="molecule type" value="Genomic_DNA"/>
</dbReference>
<dbReference type="Pfam" id="PF00891">
    <property type="entry name" value="Methyltransf_2"/>
    <property type="match status" value="2"/>
</dbReference>
<dbReference type="PANTHER" id="PTHR11746">
    <property type="entry name" value="O-METHYLTRANSFERASE"/>
    <property type="match status" value="1"/>
</dbReference>
<dbReference type="InterPro" id="IPR029063">
    <property type="entry name" value="SAM-dependent_MTases_sf"/>
</dbReference>
<gene>
    <name evidence="5" type="ORF">LUZ62_067863</name>
</gene>